<gene>
    <name evidence="3" type="ORF">SAMN04488548_134263</name>
</gene>
<evidence type="ECO:0000256" key="2">
    <source>
        <dbReference type="SAM" id="Phobius"/>
    </source>
</evidence>
<feature type="transmembrane region" description="Helical" evidence="2">
    <location>
        <begin position="20"/>
        <end position="44"/>
    </location>
</feature>
<dbReference type="AlphaFoldDB" id="A0A1H2H401"/>
<protein>
    <submittedName>
        <fullName evidence="3">Uncharacterized protein</fullName>
    </submittedName>
</protein>
<proteinExistence type="predicted"/>
<dbReference type="STRING" id="158898.SAMN04488548_134263"/>
<reference evidence="3 4" key="1">
    <citation type="submission" date="2016-10" db="EMBL/GenBank/DDBJ databases">
        <authorList>
            <person name="de Groot N.N."/>
        </authorList>
    </citation>
    <scope>NUCLEOTIDE SEQUENCE [LARGE SCALE GENOMIC DNA]</scope>
    <source>
        <strain evidence="3 4">DSM 44215</strain>
    </source>
</reference>
<dbReference type="EMBL" id="FNLM01000034">
    <property type="protein sequence ID" value="SDU26617.1"/>
    <property type="molecule type" value="Genomic_DNA"/>
</dbReference>
<evidence type="ECO:0000256" key="1">
    <source>
        <dbReference type="SAM" id="MobiDB-lite"/>
    </source>
</evidence>
<name>A0A1H2H401_9ACTN</name>
<feature type="region of interest" description="Disordered" evidence="1">
    <location>
        <begin position="102"/>
        <end position="127"/>
    </location>
</feature>
<evidence type="ECO:0000313" key="3">
    <source>
        <dbReference type="EMBL" id="SDU26617.1"/>
    </source>
</evidence>
<keyword evidence="2" id="KW-0812">Transmembrane</keyword>
<sequence length="127" mass="13073">MRSRCDQMTDNESHRQRSGLLRGSALLLTALTALLAFAGAIGLVGGGTDFGETVNSRLPLDSPVLAGVALAVFVGVPMAVAAWLLYRRSDDDAVWVSVVAGDGSSDGSSSNCSLSARSASCRQRASA</sequence>
<keyword evidence="2" id="KW-1133">Transmembrane helix</keyword>
<feature type="transmembrane region" description="Helical" evidence="2">
    <location>
        <begin position="64"/>
        <end position="86"/>
    </location>
</feature>
<keyword evidence="2" id="KW-0472">Membrane</keyword>
<dbReference type="Proteomes" id="UP000183180">
    <property type="component" value="Unassembled WGS sequence"/>
</dbReference>
<accession>A0A1H2H401</accession>
<organism evidence="3 4">
    <name type="scientific">Gordonia westfalica</name>
    <dbReference type="NCBI Taxonomy" id="158898"/>
    <lineage>
        <taxon>Bacteria</taxon>
        <taxon>Bacillati</taxon>
        <taxon>Actinomycetota</taxon>
        <taxon>Actinomycetes</taxon>
        <taxon>Mycobacteriales</taxon>
        <taxon>Gordoniaceae</taxon>
        <taxon>Gordonia</taxon>
    </lineage>
</organism>
<evidence type="ECO:0000313" key="4">
    <source>
        <dbReference type="Proteomes" id="UP000183180"/>
    </source>
</evidence>